<evidence type="ECO:0000313" key="4">
    <source>
        <dbReference type="Proteomes" id="UP001596020"/>
    </source>
</evidence>
<protein>
    <submittedName>
        <fullName evidence="3">Phosphate signaling complex protein PhoU</fullName>
    </submittedName>
</protein>
<evidence type="ECO:0000313" key="3">
    <source>
        <dbReference type="EMBL" id="MFC4665555.1"/>
    </source>
</evidence>
<dbReference type="NCBIfam" id="TIGR02135">
    <property type="entry name" value="phoU_full"/>
    <property type="match status" value="1"/>
</dbReference>
<dbReference type="InterPro" id="IPR028366">
    <property type="entry name" value="PhoU"/>
</dbReference>
<accession>A0ABV9K6N3</accession>
<dbReference type="Proteomes" id="UP001596020">
    <property type="component" value="Unassembled WGS sequence"/>
</dbReference>
<sequence>MQNIKVKQMEILLNEFHLLSKTVLTQLKIVEKLLQNNAIASLYEEMEANEIIIDRLEVKIREEVVFAIFKFNPVAQDLRTIIAYQDMTTNLERIGDLVLNIGHRLKNEYLNEEDTSLMKNELIKMVSLVHKMTSDALIAFASQDATLAYDVIEKDDIADEMFRKNEIILVEKYANLPMKKEIISMIIDLSTISYNLERIGDNATNIAEAAVFIAEGKDIRHEQSKG</sequence>
<evidence type="ECO:0000259" key="2">
    <source>
        <dbReference type="Pfam" id="PF01895"/>
    </source>
</evidence>
<dbReference type="Pfam" id="PF01895">
    <property type="entry name" value="PhoU"/>
    <property type="match status" value="2"/>
</dbReference>
<keyword evidence="4" id="KW-1185">Reference proteome</keyword>
<name>A0ABV9K6N3_9PORP</name>
<evidence type="ECO:0000256" key="1">
    <source>
        <dbReference type="ARBA" id="ARBA00008107"/>
    </source>
</evidence>
<gene>
    <name evidence="3" type="primary">phoU</name>
    <name evidence="3" type="ORF">ACFO3G_02835</name>
</gene>
<dbReference type="InterPro" id="IPR038078">
    <property type="entry name" value="PhoU-like_sf"/>
</dbReference>
<feature type="domain" description="PhoU" evidence="2">
    <location>
        <begin position="123"/>
        <end position="209"/>
    </location>
</feature>
<feature type="domain" description="PhoU" evidence="2">
    <location>
        <begin position="19"/>
        <end position="104"/>
    </location>
</feature>
<comment type="caution">
    <text evidence="3">The sequence shown here is derived from an EMBL/GenBank/DDBJ whole genome shotgun (WGS) entry which is preliminary data.</text>
</comment>
<dbReference type="PANTHER" id="PTHR42930">
    <property type="entry name" value="PHOSPHATE-SPECIFIC TRANSPORT SYSTEM ACCESSORY PROTEIN PHOU"/>
    <property type="match status" value="1"/>
</dbReference>
<dbReference type="SUPFAM" id="SSF109755">
    <property type="entry name" value="PhoU-like"/>
    <property type="match status" value="1"/>
</dbReference>
<comment type="similarity">
    <text evidence="1">Belongs to the PhoU family.</text>
</comment>
<proteinExistence type="inferred from homology"/>
<dbReference type="PANTHER" id="PTHR42930:SF3">
    <property type="entry name" value="PHOSPHATE-SPECIFIC TRANSPORT SYSTEM ACCESSORY PROTEIN PHOU"/>
    <property type="match status" value="1"/>
</dbReference>
<dbReference type="RefSeq" id="WP_380077803.1">
    <property type="nucleotide sequence ID" value="NZ_JBHSGO010000048.1"/>
</dbReference>
<dbReference type="EMBL" id="JBHSGO010000048">
    <property type="protein sequence ID" value="MFC4665555.1"/>
    <property type="molecule type" value="Genomic_DNA"/>
</dbReference>
<organism evidence="3 4">
    <name type="scientific">Falsiporphyromonas endometrii</name>
    <dbReference type="NCBI Taxonomy" id="1387297"/>
    <lineage>
        <taxon>Bacteria</taxon>
        <taxon>Pseudomonadati</taxon>
        <taxon>Bacteroidota</taxon>
        <taxon>Bacteroidia</taxon>
        <taxon>Bacteroidales</taxon>
        <taxon>Porphyromonadaceae</taxon>
        <taxon>Falsiporphyromonas</taxon>
    </lineage>
</organism>
<reference evidence="4" key="1">
    <citation type="journal article" date="2019" name="Int. J. Syst. Evol. Microbiol.">
        <title>The Global Catalogue of Microorganisms (GCM) 10K type strain sequencing project: providing services to taxonomists for standard genome sequencing and annotation.</title>
        <authorList>
            <consortium name="The Broad Institute Genomics Platform"/>
            <consortium name="The Broad Institute Genome Sequencing Center for Infectious Disease"/>
            <person name="Wu L."/>
            <person name="Ma J."/>
        </authorList>
    </citation>
    <scope>NUCLEOTIDE SEQUENCE [LARGE SCALE GENOMIC DNA]</scope>
    <source>
        <strain evidence="4">CGMCC 4.7357</strain>
    </source>
</reference>
<dbReference type="InterPro" id="IPR026022">
    <property type="entry name" value="PhoU_dom"/>
</dbReference>
<dbReference type="Gene3D" id="1.20.58.220">
    <property type="entry name" value="Phosphate transport system protein phou homolog 2, domain 2"/>
    <property type="match status" value="2"/>
</dbReference>